<evidence type="ECO:0000313" key="3">
    <source>
        <dbReference type="Proteomes" id="UP000634136"/>
    </source>
</evidence>
<dbReference type="GO" id="GO:0003676">
    <property type="term" value="F:nucleic acid binding"/>
    <property type="evidence" value="ECO:0007669"/>
    <property type="project" value="InterPro"/>
</dbReference>
<dbReference type="Pfam" id="PF13456">
    <property type="entry name" value="RVT_3"/>
    <property type="match status" value="1"/>
</dbReference>
<organism evidence="2 3">
    <name type="scientific">Senna tora</name>
    <dbReference type="NCBI Taxonomy" id="362788"/>
    <lineage>
        <taxon>Eukaryota</taxon>
        <taxon>Viridiplantae</taxon>
        <taxon>Streptophyta</taxon>
        <taxon>Embryophyta</taxon>
        <taxon>Tracheophyta</taxon>
        <taxon>Spermatophyta</taxon>
        <taxon>Magnoliopsida</taxon>
        <taxon>eudicotyledons</taxon>
        <taxon>Gunneridae</taxon>
        <taxon>Pentapetalae</taxon>
        <taxon>rosids</taxon>
        <taxon>fabids</taxon>
        <taxon>Fabales</taxon>
        <taxon>Fabaceae</taxon>
        <taxon>Caesalpinioideae</taxon>
        <taxon>Cassia clade</taxon>
        <taxon>Senna</taxon>
    </lineage>
</organism>
<dbReference type="InterPro" id="IPR002156">
    <property type="entry name" value="RNaseH_domain"/>
</dbReference>
<dbReference type="SUPFAM" id="SSF53098">
    <property type="entry name" value="Ribonuclease H-like"/>
    <property type="match status" value="1"/>
</dbReference>
<dbReference type="PANTHER" id="PTHR47723">
    <property type="entry name" value="OS05G0353850 PROTEIN"/>
    <property type="match status" value="1"/>
</dbReference>
<gene>
    <name evidence="2" type="ORF">G2W53_006794</name>
</gene>
<dbReference type="EMBL" id="JAAIUW010000003">
    <property type="protein sequence ID" value="KAF7838312.1"/>
    <property type="molecule type" value="Genomic_DNA"/>
</dbReference>
<dbReference type="Proteomes" id="UP000634136">
    <property type="component" value="Unassembled WGS sequence"/>
</dbReference>
<feature type="domain" description="RNase H type-1" evidence="1">
    <location>
        <begin position="154"/>
        <end position="229"/>
    </location>
</feature>
<protein>
    <submittedName>
        <fullName evidence="2">Putative ribonuclease H-like domain-containing protein</fullName>
    </submittedName>
</protein>
<dbReference type="AlphaFoldDB" id="A0A834X4N8"/>
<comment type="caution">
    <text evidence="2">The sequence shown here is derived from an EMBL/GenBank/DDBJ whole genome shotgun (WGS) entry which is preliminary data.</text>
</comment>
<reference evidence="2" key="1">
    <citation type="submission" date="2020-09" db="EMBL/GenBank/DDBJ databases">
        <title>Genome-Enabled Discovery of Anthraquinone Biosynthesis in Senna tora.</title>
        <authorList>
            <person name="Kang S.-H."/>
            <person name="Pandey R.P."/>
            <person name="Lee C.-M."/>
            <person name="Sim J.-S."/>
            <person name="Jeong J.-T."/>
            <person name="Choi B.-S."/>
            <person name="Jung M."/>
            <person name="Ginzburg D."/>
            <person name="Zhao K."/>
            <person name="Won S.Y."/>
            <person name="Oh T.-J."/>
            <person name="Yu Y."/>
            <person name="Kim N.-H."/>
            <person name="Lee O.R."/>
            <person name="Lee T.-H."/>
            <person name="Bashyal P."/>
            <person name="Kim T.-S."/>
            <person name="Lee W.-H."/>
            <person name="Kawkins C."/>
            <person name="Kim C.-K."/>
            <person name="Kim J.S."/>
            <person name="Ahn B.O."/>
            <person name="Rhee S.Y."/>
            <person name="Sohng J.K."/>
        </authorList>
    </citation>
    <scope>NUCLEOTIDE SEQUENCE</scope>
    <source>
        <tissue evidence="2">Leaf</tissue>
    </source>
</reference>
<proteinExistence type="predicted"/>
<name>A0A834X4N8_9FABA</name>
<sequence length="234" mass="26243">MSKKEYFDTIFPDDCLASIESIQPPSQTRAMIVLLGTLCMMGNFPSKRPIPVYNTKTRVTRRRLGREFGSASCTERNIYFLWNLCHESIMTEVQRKKRGCTNNDLCKRSGEAPESVTHAVRDCRWLGARGSKEMTSFSTKSGRSHISCHCNCNTNNKNSCGGVIRNHNGCWVTGFANNLGNGSNFQAEVWGVLLGLLVAWEKGLQKVIFETDSMMTINVVDKEEDSRSPCRGLI</sequence>
<dbReference type="GO" id="GO:0004523">
    <property type="term" value="F:RNA-DNA hybrid ribonuclease activity"/>
    <property type="evidence" value="ECO:0007669"/>
    <property type="project" value="InterPro"/>
</dbReference>
<keyword evidence="3" id="KW-1185">Reference proteome</keyword>
<dbReference type="OrthoDB" id="1391789at2759"/>
<dbReference type="InterPro" id="IPR044730">
    <property type="entry name" value="RNase_H-like_dom_plant"/>
</dbReference>
<dbReference type="PANTHER" id="PTHR47723:SF19">
    <property type="entry name" value="POLYNUCLEOTIDYL TRANSFERASE, RIBONUCLEASE H-LIKE SUPERFAMILY PROTEIN"/>
    <property type="match status" value="1"/>
</dbReference>
<dbReference type="InterPro" id="IPR012337">
    <property type="entry name" value="RNaseH-like_sf"/>
</dbReference>
<accession>A0A834X4N8</accession>
<dbReference type="CDD" id="cd06222">
    <property type="entry name" value="RNase_H_like"/>
    <property type="match status" value="1"/>
</dbReference>
<dbReference type="InterPro" id="IPR036397">
    <property type="entry name" value="RNaseH_sf"/>
</dbReference>
<dbReference type="Gene3D" id="3.30.420.10">
    <property type="entry name" value="Ribonuclease H-like superfamily/Ribonuclease H"/>
    <property type="match status" value="1"/>
</dbReference>
<evidence type="ECO:0000313" key="2">
    <source>
        <dbReference type="EMBL" id="KAF7838312.1"/>
    </source>
</evidence>
<evidence type="ECO:0000259" key="1">
    <source>
        <dbReference type="Pfam" id="PF13456"/>
    </source>
</evidence>
<dbReference type="InterPro" id="IPR053151">
    <property type="entry name" value="RNase_H-like"/>
</dbReference>